<organism evidence="1 2">
    <name type="scientific">Paspalum notatum var. saurae</name>
    <dbReference type="NCBI Taxonomy" id="547442"/>
    <lineage>
        <taxon>Eukaryota</taxon>
        <taxon>Viridiplantae</taxon>
        <taxon>Streptophyta</taxon>
        <taxon>Embryophyta</taxon>
        <taxon>Tracheophyta</taxon>
        <taxon>Spermatophyta</taxon>
        <taxon>Magnoliopsida</taxon>
        <taxon>Liliopsida</taxon>
        <taxon>Poales</taxon>
        <taxon>Poaceae</taxon>
        <taxon>PACMAD clade</taxon>
        <taxon>Panicoideae</taxon>
        <taxon>Andropogonodae</taxon>
        <taxon>Paspaleae</taxon>
        <taxon>Paspalinae</taxon>
        <taxon>Paspalum</taxon>
    </lineage>
</organism>
<keyword evidence="2" id="KW-1185">Reference proteome</keyword>
<dbReference type="Proteomes" id="UP001341281">
    <property type="component" value="Chromosome 10"/>
</dbReference>
<dbReference type="EMBL" id="CP144754">
    <property type="protein sequence ID" value="WVZ97603.1"/>
    <property type="molecule type" value="Genomic_DNA"/>
</dbReference>
<sequence length="97" mass="10754">MPLPLPAVAHCHWGPSSHPHLSSRALHGALKPYRRLEVDSLATHSSPFAHDFTHDHGFSFPSLSLVSSRKCYRRGRSTTGEPNVGGRIARKEKCFVI</sequence>
<name>A0AAQ3XG49_PASNO</name>
<reference evidence="1 2" key="1">
    <citation type="submission" date="2024-02" db="EMBL/GenBank/DDBJ databases">
        <title>High-quality chromosome-scale genome assembly of Pensacola bahiagrass (Paspalum notatum Flugge var. saurae).</title>
        <authorList>
            <person name="Vega J.M."/>
            <person name="Podio M."/>
            <person name="Orjuela J."/>
            <person name="Siena L.A."/>
            <person name="Pessino S.C."/>
            <person name="Combes M.C."/>
            <person name="Mariac C."/>
            <person name="Albertini E."/>
            <person name="Pupilli F."/>
            <person name="Ortiz J.P.A."/>
            <person name="Leblanc O."/>
        </authorList>
    </citation>
    <scope>NUCLEOTIDE SEQUENCE [LARGE SCALE GENOMIC DNA]</scope>
    <source>
        <strain evidence="1">R1</strain>
        <tissue evidence="1">Leaf</tissue>
    </source>
</reference>
<dbReference type="AlphaFoldDB" id="A0AAQ3XG49"/>
<proteinExistence type="predicted"/>
<evidence type="ECO:0000313" key="2">
    <source>
        <dbReference type="Proteomes" id="UP001341281"/>
    </source>
</evidence>
<accession>A0AAQ3XG49</accession>
<protein>
    <submittedName>
        <fullName evidence="1">Uncharacterized protein</fullName>
    </submittedName>
</protein>
<evidence type="ECO:0000313" key="1">
    <source>
        <dbReference type="EMBL" id="WVZ97603.1"/>
    </source>
</evidence>
<dbReference type="EMBL" id="CP144754">
    <property type="protein sequence ID" value="WVZ97602.1"/>
    <property type="molecule type" value="Genomic_DNA"/>
</dbReference>
<gene>
    <name evidence="1" type="ORF">U9M48_043123</name>
</gene>